<dbReference type="GO" id="GO:0004557">
    <property type="term" value="F:alpha-galactosidase activity"/>
    <property type="evidence" value="ECO:0007669"/>
    <property type="project" value="InterPro"/>
</dbReference>
<dbReference type="Proteomes" id="UP000070529">
    <property type="component" value="Unassembled WGS sequence"/>
</dbReference>
<evidence type="ECO:0000256" key="1">
    <source>
        <dbReference type="ARBA" id="ARBA00022801"/>
    </source>
</evidence>
<accession>A0A135I801</accession>
<dbReference type="InterPro" id="IPR002252">
    <property type="entry name" value="Glyco_hydro_36"/>
</dbReference>
<dbReference type="RefSeq" id="WP_067416659.1">
    <property type="nucleotide sequence ID" value="NZ_LNTY01000034.1"/>
</dbReference>
<reference evidence="3 4" key="1">
    <citation type="submission" date="2015-11" db="EMBL/GenBank/DDBJ databases">
        <title>Genomic Taxonomy of the Vibrionaceae.</title>
        <authorList>
            <person name="Gomez-Gil B."/>
            <person name="Enciso-Ibarra J."/>
        </authorList>
    </citation>
    <scope>NUCLEOTIDE SEQUENCE [LARGE SCALE GENOMIC DNA]</scope>
    <source>
        <strain evidence="3 4">CAIM 912</strain>
    </source>
</reference>
<dbReference type="InterPro" id="IPR050985">
    <property type="entry name" value="Alpha-glycosidase_related"/>
</dbReference>
<dbReference type="PANTHER" id="PTHR43053">
    <property type="entry name" value="GLYCOSIDASE FAMILY 31"/>
    <property type="match status" value="1"/>
</dbReference>
<evidence type="ECO:0000256" key="2">
    <source>
        <dbReference type="ARBA" id="ARBA00023295"/>
    </source>
</evidence>
<dbReference type="Pfam" id="PF02065">
    <property type="entry name" value="Melibiase"/>
    <property type="match status" value="1"/>
</dbReference>
<keyword evidence="4" id="KW-1185">Reference proteome</keyword>
<dbReference type="PANTHER" id="PTHR43053:SF3">
    <property type="entry name" value="ALPHA-GALACTOSIDASE C-RELATED"/>
    <property type="match status" value="1"/>
</dbReference>
<proteinExistence type="predicted"/>
<keyword evidence="2" id="KW-0326">Glycosidase</keyword>
<keyword evidence="1" id="KW-0378">Hydrolase</keyword>
<dbReference type="AlphaFoldDB" id="A0A135I801"/>
<organism evidence="3 4">
    <name type="scientific">Enterovibrio coralii</name>
    <dbReference type="NCBI Taxonomy" id="294935"/>
    <lineage>
        <taxon>Bacteria</taxon>
        <taxon>Pseudomonadati</taxon>
        <taxon>Pseudomonadota</taxon>
        <taxon>Gammaproteobacteria</taxon>
        <taxon>Vibrionales</taxon>
        <taxon>Vibrionaceae</taxon>
        <taxon>Enterovibrio</taxon>
    </lineage>
</organism>
<dbReference type="InterPro" id="IPR017853">
    <property type="entry name" value="GH"/>
</dbReference>
<dbReference type="EMBL" id="LNTY01000034">
    <property type="protein sequence ID" value="KXF81524.1"/>
    <property type="molecule type" value="Genomic_DNA"/>
</dbReference>
<gene>
    <name evidence="3" type="ORF">ATN88_02135</name>
</gene>
<protein>
    <submittedName>
        <fullName evidence="3">Alpha-galactosidase</fullName>
    </submittedName>
</protein>
<dbReference type="SUPFAM" id="SSF51445">
    <property type="entry name" value="(Trans)glycosidases"/>
    <property type="match status" value="1"/>
</dbReference>
<dbReference type="InterPro" id="IPR013785">
    <property type="entry name" value="Aldolase_TIM"/>
</dbReference>
<name>A0A135I801_9GAMM</name>
<sequence length="572" mass="64634">MKNNTLHSYHLLSDALIESCNNNQISFKSNIDKELSIPDYFKMVRFEKKFDEGCRVIGDGFQMLCQTTGSINKSEPVGRCPDNNESYRIYGKEDNQRYYNYLVIEENDGYTLFGFTSCRRFAGFFEFSDGQVTAILDGENITLEPGENMLESVAVFEGETLAEVHEQFAAAIAINHPPRAHVSDAAPIGWCSWYAYYASVSADDISTNLDQMTSDLKDIEWVLLDDGYQAFMGDWLTPSERFTGGVKAVIEGIKARGKRPAIWMAPFIAEPGSALFREHPEWFVRSETGETLKAEDITYGGWRCLPWLMLDTSQKAVCDYLTQTVKTMRDEWGVELFKLDANYWGALKGKRANPQVTGVEAYRLGMEAIAKGAGDAWLLGCNAPMWPSLGMVDAMRVSDDVERVPHRFSQIARESFFRSWQHQRLWHIDPDCVTLTDIPGQETDDAAYRYHRDAVAAVGGLLLSGDPLAELDSFARASFTRLIQRSQLTSLPVQFTDLSLNYGKLVLESGDTLHAVITYLKESWEPVSVTLQSDIAADWFDYWSGEKLNLEPQNFWVINLSSENRSQLVISK</sequence>
<dbReference type="CDD" id="cd14791">
    <property type="entry name" value="GH36"/>
    <property type="match status" value="1"/>
</dbReference>
<dbReference type="GO" id="GO:0016052">
    <property type="term" value="P:carbohydrate catabolic process"/>
    <property type="evidence" value="ECO:0007669"/>
    <property type="project" value="InterPro"/>
</dbReference>
<evidence type="ECO:0000313" key="4">
    <source>
        <dbReference type="Proteomes" id="UP000070529"/>
    </source>
</evidence>
<comment type="caution">
    <text evidence="3">The sequence shown here is derived from an EMBL/GenBank/DDBJ whole genome shotgun (WGS) entry which is preliminary data.</text>
</comment>
<dbReference type="Gene3D" id="3.20.20.70">
    <property type="entry name" value="Aldolase class I"/>
    <property type="match status" value="1"/>
</dbReference>
<dbReference type="OrthoDB" id="9758822at2"/>
<evidence type="ECO:0000313" key="3">
    <source>
        <dbReference type="EMBL" id="KXF81524.1"/>
    </source>
</evidence>
<dbReference type="STRING" id="294935.ATN88_02135"/>